<feature type="region of interest" description="Disordered" evidence="1">
    <location>
        <begin position="241"/>
        <end position="261"/>
    </location>
</feature>
<accession>A2G0S7</accession>
<sequence length="333" mass="38603">MSLKIFPTDAMYKLGSGSMQSCNYDFSLLPESIYDPFFNTLPNMIYKKVENICFTCTFQRKFNTSEKIDLTKKRILSESIAIKKPQFIKYLIKILSIMLPKAKNLKSLHFVNIDIPLDQQRILFDAISKCSTLELLSFKRIEISDTNFQLLLRRITPYQYSNLSFTYCSITANSFQPICDFIQQPPPSPGKRFKLKVLELDNCNIPESNIEKIQNLLAMINGEEDGKSFLEPQREFNIESSTFDANEEESDPTIDNESLSSDFTYKPPRAYSVAHSIRSLTFKDRLKISKIDDFDSSNSDSQGILVIDNDRDDYQRRRVPTEFDFEKARLTYN</sequence>
<feature type="compositionally biased region" description="Acidic residues" evidence="1">
    <location>
        <begin position="245"/>
        <end position="254"/>
    </location>
</feature>
<evidence type="ECO:0000313" key="2">
    <source>
        <dbReference type="EMBL" id="EAX89235.1"/>
    </source>
</evidence>
<dbReference type="AlphaFoldDB" id="A2G0S7"/>
<dbReference type="Proteomes" id="UP000001542">
    <property type="component" value="Unassembled WGS sequence"/>
</dbReference>
<evidence type="ECO:0000313" key="3">
    <source>
        <dbReference type="Proteomes" id="UP000001542"/>
    </source>
</evidence>
<reference evidence="2" key="2">
    <citation type="journal article" date="2007" name="Science">
        <title>Draft genome sequence of the sexually transmitted pathogen Trichomonas vaginalis.</title>
        <authorList>
            <person name="Carlton J.M."/>
            <person name="Hirt R.P."/>
            <person name="Silva J.C."/>
            <person name="Delcher A.L."/>
            <person name="Schatz M."/>
            <person name="Zhao Q."/>
            <person name="Wortman J.R."/>
            <person name="Bidwell S.L."/>
            <person name="Alsmark U.C.M."/>
            <person name="Besteiro S."/>
            <person name="Sicheritz-Ponten T."/>
            <person name="Noel C.J."/>
            <person name="Dacks J.B."/>
            <person name="Foster P.G."/>
            <person name="Simillion C."/>
            <person name="Van de Peer Y."/>
            <person name="Miranda-Saavedra D."/>
            <person name="Barton G.J."/>
            <person name="Westrop G.D."/>
            <person name="Mueller S."/>
            <person name="Dessi D."/>
            <person name="Fiori P.L."/>
            <person name="Ren Q."/>
            <person name="Paulsen I."/>
            <person name="Zhang H."/>
            <person name="Bastida-Corcuera F.D."/>
            <person name="Simoes-Barbosa A."/>
            <person name="Brown M.T."/>
            <person name="Hayes R.D."/>
            <person name="Mukherjee M."/>
            <person name="Okumura C.Y."/>
            <person name="Schneider R."/>
            <person name="Smith A.J."/>
            <person name="Vanacova S."/>
            <person name="Villalvazo M."/>
            <person name="Haas B.J."/>
            <person name="Pertea M."/>
            <person name="Feldblyum T.V."/>
            <person name="Utterback T.R."/>
            <person name="Shu C.L."/>
            <person name="Osoegawa K."/>
            <person name="de Jong P.J."/>
            <person name="Hrdy I."/>
            <person name="Horvathova L."/>
            <person name="Zubacova Z."/>
            <person name="Dolezal P."/>
            <person name="Malik S.B."/>
            <person name="Logsdon J.M. Jr."/>
            <person name="Henze K."/>
            <person name="Gupta A."/>
            <person name="Wang C.C."/>
            <person name="Dunne R.L."/>
            <person name="Upcroft J.A."/>
            <person name="Upcroft P."/>
            <person name="White O."/>
            <person name="Salzberg S.L."/>
            <person name="Tang P."/>
            <person name="Chiu C.-H."/>
            <person name="Lee Y.-S."/>
            <person name="Embley T.M."/>
            <person name="Coombs G.H."/>
            <person name="Mottram J.C."/>
            <person name="Tachezy J."/>
            <person name="Fraser-Liggett C.M."/>
            <person name="Johnson P.J."/>
        </authorList>
    </citation>
    <scope>NUCLEOTIDE SEQUENCE [LARGE SCALE GENOMIC DNA]</scope>
    <source>
        <strain evidence="2">G3</strain>
    </source>
</reference>
<dbReference type="Gene3D" id="3.80.10.10">
    <property type="entry name" value="Ribonuclease Inhibitor"/>
    <property type="match status" value="1"/>
</dbReference>
<organism evidence="2 3">
    <name type="scientific">Trichomonas vaginalis (strain ATCC PRA-98 / G3)</name>
    <dbReference type="NCBI Taxonomy" id="412133"/>
    <lineage>
        <taxon>Eukaryota</taxon>
        <taxon>Metamonada</taxon>
        <taxon>Parabasalia</taxon>
        <taxon>Trichomonadida</taxon>
        <taxon>Trichomonadidae</taxon>
        <taxon>Trichomonas</taxon>
    </lineage>
</organism>
<dbReference type="KEGG" id="tva:4746903"/>
<dbReference type="EMBL" id="DS114220">
    <property type="protein sequence ID" value="EAX89235.1"/>
    <property type="molecule type" value="Genomic_DNA"/>
</dbReference>
<dbReference type="InParanoid" id="A2G0S7"/>
<keyword evidence="3" id="KW-1185">Reference proteome</keyword>
<dbReference type="VEuPathDB" id="TrichDB:TVAGG3_0668430"/>
<dbReference type="SUPFAM" id="SSF52047">
    <property type="entry name" value="RNI-like"/>
    <property type="match status" value="1"/>
</dbReference>
<proteinExistence type="predicted"/>
<gene>
    <name evidence="2" type="ORF">TVAG_037200</name>
</gene>
<dbReference type="PANTHER" id="PTHR24110">
    <property type="entry name" value="CENTROSOMAL PROTEIN OF 78 KDA"/>
    <property type="match status" value="1"/>
</dbReference>
<protein>
    <submittedName>
        <fullName evidence="2">Uncharacterized protein</fullName>
    </submittedName>
</protein>
<evidence type="ECO:0000256" key="1">
    <source>
        <dbReference type="SAM" id="MobiDB-lite"/>
    </source>
</evidence>
<dbReference type="RefSeq" id="XP_001302165.1">
    <property type="nucleotide sequence ID" value="XM_001302164.1"/>
</dbReference>
<reference evidence="2" key="1">
    <citation type="submission" date="2006-10" db="EMBL/GenBank/DDBJ databases">
        <authorList>
            <person name="Amadeo P."/>
            <person name="Zhao Q."/>
            <person name="Wortman J."/>
            <person name="Fraser-Liggett C."/>
            <person name="Carlton J."/>
        </authorList>
    </citation>
    <scope>NUCLEOTIDE SEQUENCE</scope>
    <source>
        <strain evidence="2">G3</strain>
    </source>
</reference>
<name>A2G0S7_TRIV3</name>
<dbReference type="VEuPathDB" id="TrichDB:TVAG_037200"/>
<dbReference type="PANTHER" id="PTHR24110:SF3">
    <property type="entry name" value="CENTROSOMAL PROTEIN OF 78 KDA"/>
    <property type="match status" value="1"/>
</dbReference>
<dbReference type="InterPro" id="IPR032675">
    <property type="entry name" value="LRR_dom_sf"/>
</dbReference>